<gene>
    <name evidence="2" type="ORF">FRV6_10661</name>
</gene>
<organism evidence="2 3">
    <name type="scientific">Fusarium oxysporum</name>
    <name type="common">Fusarium vascular wilt</name>
    <dbReference type="NCBI Taxonomy" id="5507"/>
    <lineage>
        <taxon>Eukaryota</taxon>
        <taxon>Fungi</taxon>
        <taxon>Dikarya</taxon>
        <taxon>Ascomycota</taxon>
        <taxon>Pezizomycotina</taxon>
        <taxon>Sordariomycetes</taxon>
        <taxon>Hypocreomycetidae</taxon>
        <taxon>Hypocreales</taxon>
        <taxon>Nectriaceae</taxon>
        <taxon>Fusarium</taxon>
        <taxon>Fusarium oxysporum species complex</taxon>
    </lineage>
</organism>
<dbReference type="VEuPathDB" id="FungiDB:HZS61_015109"/>
<dbReference type="OrthoDB" id="4970011at2759"/>
<protein>
    <submittedName>
        <fullName evidence="2">Uncharacterized protein</fullName>
    </submittedName>
</protein>
<dbReference type="VEuPathDB" id="FungiDB:FOZG_09118"/>
<feature type="compositionally biased region" description="Basic and acidic residues" evidence="1">
    <location>
        <begin position="80"/>
        <end position="90"/>
    </location>
</feature>
<evidence type="ECO:0000313" key="2">
    <source>
        <dbReference type="EMBL" id="SCO86534.1"/>
    </source>
</evidence>
<evidence type="ECO:0000256" key="1">
    <source>
        <dbReference type="SAM" id="MobiDB-lite"/>
    </source>
</evidence>
<accession>A0A2H3TCU2</accession>
<dbReference type="AlphaFoldDB" id="A0A2H3TCU2"/>
<proteinExistence type="predicted"/>
<sequence>MDFQTSEAYKCYNTRNRPDDKLPPLDFQEGIPPWFSERSFADGARTSAEFFAYMMTIRPGIPSDNTTKEFMVQSSPRNIRPKEKETKPEF</sequence>
<reference evidence="3" key="1">
    <citation type="submission" date="2016-09" db="EMBL/GenBank/DDBJ databases">
        <authorList>
            <person name="Guldener U."/>
        </authorList>
    </citation>
    <scope>NUCLEOTIDE SEQUENCE [LARGE SCALE GENOMIC DNA]</scope>
    <source>
        <strain evidence="3">V64-1</strain>
    </source>
</reference>
<evidence type="ECO:0000313" key="3">
    <source>
        <dbReference type="Proteomes" id="UP000219369"/>
    </source>
</evidence>
<dbReference type="Proteomes" id="UP000219369">
    <property type="component" value="Unassembled WGS sequence"/>
</dbReference>
<feature type="region of interest" description="Disordered" evidence="1">
    <location>
        <begin position="64"/>
        <end position="90"/>
    </location>
</feature>
<dbReference type="EMBL" id="FMJY01000006">
    <property type="protein sequence ID" value="SCO86534.1"/>
    <property type="molecule type" value="Genomic_DNA"/>
</dbReference>
<name>A0A2H3TCU2_FUSOX</name>